<dbReference type="Proteomes" id="UP000246114">
    <property type="component" value="Unassembled WGS sequence"/>
</dbReference>
<dbReference type="AlphaFoldDB" id="A0A316M9E3"/>
<evidence type="ECO:0008006" key="3">
    <source>
        <dbReference type="Google" id="ProtNLM"/>
    </source>
</evidence>
<gene>
    <name evidence="1" type="ORF">DBY38_02380</name>
</gene>
<organism evidence="1 2">
    <name type="scientific">Clostridium cadaveris</name>
    <dbReference type="NCBI Taxonomy" id="1529"/>
    <lineage>
        <taxon>Bacteria</taxon>
        <taxon>Bacillati</taxon>
        <taxon>Bacillota</taxon>
        <taxon>Clostridia</taxon>
        <taxon>Eubacteriales</taxon>
        <taxon>Clostridiaceae</taxon>
        <taxon>Clostridium</taxon>
    </lineage>
</organism>
<comment type="caution">
    <text evidence="1">The sequence shown here is derived from an EMBL/GenBank/DDBJ whole genome shotgun (WGS) entry which is preliminary data.</text>
</comment>
<reference evidence="1 2" key="1">
    <citation type="submission" date="2018-03" db="EMBL/GenBank/DDBJ databases">
        <title>The uncultured portion of the human microbiome is neutrally assembled.</title>
        <authorList>
            <person name="Jeraldo P."/>
            <person name="Boardman L."/>
            <person name="White B.A."/>
            <person name="Nelson H."/>
            <person name="Goldenfeld N."/>
            <person name="Chia N."/>
        </authorList>
    </citation>
    <scope>NUCLEOTIDE SEQUENCE [LARGE SCALE GENOMIC DNA]</scope>
    <source>
        <strain evidence="1">CIM:MAG 903</strain>
    </source>
</reference>
<evidence type="ECO:0000313" key="1">
    <source>
        <dbReference type="EMBL" id="PWL55137.1"/>
    </source>
</evidence>
<sequence length="175" mass="19717">MEKTKFPLNIQLFSSEIVAGTAIKKYMIALFIDTVGDGTGYKRIKKSTELEITTEANTEEFDFIANVNPEELLKNYKISLTQDLVMIQGEDDFEYFFDKFYNLPVSPEVKAKAMVVFMFKGDKTTGYKAWETDANIMYDNLNGVDGKINFTLNFGDIALGTAKMTDGTPTFTKGE</sequence>
<accession>A0A316M9E3</accession>
<name>A0A316M9E3_9CLOT</name>
<dbReference type="EMBL" id="QAMZ01000012">
    <property type="protein sequence ID" value="PWL55137.1"/>
    <property type="molecule type" value="Genomic_DNA"/>
</dbReference>
<protein>
    <recommendedName>
        <fullName evidence="3">Phage tail protein</fullName>
    </recommendedName>
</protein>
<evidence type="ECO:0000313" key="2">
    <source>
        <dbReference type="Proteomes" id="UP000246114"/>
    </source>
</evidence>
<proteinExistence type="predicted"/>